<sequence length="150" mass="17678">MYDRLYLERRELKPKFEEGVQGFITWAFAEKYCRSEGPVRCPCLKCECRPIICDLEEVDRHLKRRGFIENYWVWTYNREELSSNVPETSVNVTYDEPGDFDGDELPNKEAQRFYQLLNEMNALLFEGSLDSKLSMCARVSVAKSNWNVPD</sequence>
<dbReference type="AlphaFoldDB" id="A0A9D5A8N0"/>
<keyword evidence="3" id="KW-1185">Reference proteome</keyword>
<evidence type="ECO:0000259" key="1">
    <source>
        <dbReference type="Pfam" id="PF13963"/>
    </source>
</evidence>
<evidence type="ECO:0000313" key="2">
    <source>
        <dbReference type="EMBL" id="KAI5398991.1"/>
    </source>
</evidence>
<protein>
    <recommendedName>
        <fullName evidence="1">Transposase-associated domain-containing protein</fullName>
    </recommendedName>
</protein>
<dbReference type="Pfam" id="PF13963">
    <property type="entry name" value="Transpos_assoc"/>
    <property type="match status" value="1"/>
</dbReference>
<organism evidence="2 3">
    <name type="scientific">Pisum sativum</name>
    <name type="common">Garden pea</name>
    <name type="synonym">Lathyrus oleraceus</name>
    <dbReference type="NCBI Taxonomy" id="3888"/>
    <lineage>
        <taxon>Eukaryota</taxon>
        <taxon>Viridiplantae</taxon>
        <taxon>Streptophyta</taxon>
        <taxon>Embryophyta</taxon>
        <taxon>Tracheophyta</taxon>
        <taxon>Spermatophyta</taxon>
        <taxon>Magnoliopsida</taxon>
        <taxon>eudicotyledons</taxon>
        <taxon>Gunneridae</taxon>
        <taxon>Pentapetalae</taxon>
        <taxon>rosids</taxon>
        <taxon>fabids</taxon>
        <taxon>Fabales</taxon>
        <taxon>Fabaceae</taxon>
        <taxon>Papilionoideae</taxon>
        <taxon>50 kb inversion clade</taxon>
        <taxon>NPAAA clade</taxon>
        <taxon>Hologalegina</taxon>
        <taxon>IRL clade</taxon>
        <taxon>Fabeae</taxon>
        <taxon>Lathyrus</taxon>
    </lineage>
</organism>
<gene>
    <name evidence="2" type="ORF">KIW84_064381</name>
</gene>
<accession>A0A9D5A8N0</accession>
<reference evidence="2 3" key="1">
    <citation type="journal article" date="2022" name="Nat. Genet.">
        <title>Improved pea reference genome and pan-genome highlight genomic features and evolutionary characteristics.</title>
        <authorList>
            <person name="Yang T."/>
            <person name="Liu R."/>
            <person name="Luo Y."/>
            <person name="Hu S."/>
            <person name="Wang D."/>
            <person name="Wang C."/>
            <person name="Pandey M.K."/>
            <person name="Ge S."/>
            <person name="Xu Q."/>
            <person name="Li N."/>
            <person name="Li G."/>
            <person name="Huang Y."/>
            <person name="Saxena R.K."/>
            <person name="Ji Y."/>
            <person name="Li M."/>
            <person name="Yan X."/>
            <person name="He Y."/>
            <person name="Liu Y."/>
            <person name="Wang X."/>
            <person name="Xiang C."/>
            <person name="Varshney R.K."/>
            <person name="Ding H."/>
            <person name="Gao S."/>
            <person name="Zong X."/>
        </authorList>
    </citation>
    <scope>NUCLEOTIDE SEQUENCE [LARGE SCALE GENOMIC DNA]</scope>
    <source>
        <strain evidence="2 3">cv. Zhongwan 6</strain>
    </source>
</reference>
<dbReference type="EMBL" id="JAMSHJ010000006">
    <property type="protein sequence ID" value="KAI5398991.1"/>
    <property type="molecule type" value="Genomic_DNA"/>
</dbReference>
<dbReference type="InterPro" id="IPR029480">
    <property type="entry name" value="Transpos_assoc"/>
</dbReference>
<proteinExistence type="predicted"/>
<dbReference type="Proteomes" id="UP001058974">
    <property type="component" value="Chromosome 6"/>
</dbReference>
<name>A0A9D5A8N0_PEA</name>
<evidence type="ECO:0000313" key="3">
    <source>
        <dbReference type="Proteomes" id="UP001058974"/>
    </source>
</evidence>
<comment type="caution">
    <text evidence="2">The sequence shown here is derived from an EMBL/GenBank/DDBJ whole genome shotgun (WGS) entry which is preliminary data.</text>
</comment>
<dbReference type="Gramene" id="Psat06G0438100-T1">
    <property type="protein sequence ID" value="KAI5398991.1"/>
    <property type="gene ID" value="KIW84_064381"/>
</dbReference>
<feature type="domain" description="Transposase-associated" evidence="1">
    <location>
        <begin position="8"/>
        <end position="77"/>
    </location>
</feature>